<comment type="subunit">
    <text evidence="9">Component of the nuclear pore complex (NPC).</text>
</comment>
<keyword evidence="3 9" id="KW-0813">Transport</keyword>
<evidence type="ECO:0000256" key="1">
    <source>
        <dbReference type="ARBA" id="ARBA00004567"/>
    </source>
</evidence>
<protein>
    <recommendedName>
        <fullName evidence="9">Nuclear pore complex protein Nup85</fullName>
    </recommendedName>
</protein>
<dbReference type="Pfam" id="PF07575">
    <property type="entry name" value="Nucleopor_Nup85"/>
    <property type="match status" value="1"/>
</dbReference>
<dbReference type="GO" id="GO:0031965">
    <property type="term" value="C:nuclear membrane"/>
    <property type="evidence" value="ECO:0007669"/>
    <property type="project" value="UniProtKB-UniRule"/>
</dbReference>
<name>A0A1I7Z2X9_9BILA</name>
<dbReference type="Proteomes" id="UP000095287">
    <property type="component" value="Unplaced"/>
</dbReference>
<reference evidence="11" key="1">
    <citation type="submission" date="2016-11" db="UniProtKB">
        <authorList>
            <consortium name="WormBaseParasite"/>
        </authorList>
    </citation>
    <scope>IDENTIFICATION</scope>
</reference>
<evidence type="ECO:0000256" key="2">
    <source>
        <dbReference type="ARBA" id="ARBA00005573"/>
    </source>
</evidence>
<comment type="subcellular location">
    <subcellularLocation>
        <location evidence="1 9">Nucleus</location>
        <location evidence="1 9">Nuclear pore complex</location>
    </subcellularLocation>
</comment>
<dbReference type="WBParaSite" id="L893_g22284.t1">
    <property type="protein sequence ID" value="L893_g22284.t1"/>
    <property type="gene ID" value="L893_g22284"/>
</dbReference>
<accession>A0A1I7Z2X9</accession>
<keyword evidence="4 9" id="KW-0509">mRNA transport</keyword>
<keyword evidence="10" id="KW-1185">Reference proteome</keyword>
<evidence type="ECO:0000313" key="10">
    <source>
        <dbReference type="Proteomes" id="UP000095287"/>
    </source>
</evidence>
<evidence type="ECO:0000256" key="7">
    <source>
        <dbReference type="ARBA" id="ARBA00023132"/>
    </source>
</evidence>
<dbReference type="PANTHER" id="PTHR13373">
    <property type="entry name" value="FROUNT PROTEIN-RELATED"/>
    <property type="match status" value="1"/>
</dbReference>
<dbReference type="PANTHER" id="PTHR13373:SF21">
    <property type="entry name" value="NUCLEAR PORE COMPLEX PROTEIN NUP85"/>
    <property type="match status" value="1"/>
</dbReference>
<evidence type="ECO:0000256" key="6">
    <source>
        <dbReference type="ARBA" id="ARBA00023010"/>
    </source>
</evidence>
<keyword evidence="6 9" id="KW-0811">Translocation</keyword>
<proteinExistence type="inferred from homology"/>
<evidence type="ECO:0000256" key="4">
    <source>
        <dbReference type="ARBA" id="ARBA00022816"/>
    </source>
</evidence>
<dbReference type="GO" id="GO:0017056">
    <property type="term" value="F:structural constituent of nuclear pore"/>
    <property type="evidence" value="ECO:0007669"/>
    <property type="project" value="TreeGrafter"/>
</dbReference>
<dbReference type="GO" id="GO:0006406">
    <property type="term" value="P:mRNA export from nucleus"/>
    <property type="evidence" value="ECO:0007669"/>
    <property type="project" value="TreeGrafter"/>
</dbReference>
<comment type="function">
    <text evidence="9">Functions as a component of the nuclear pore complex (NPC).</text>
</comment>
<keyword evidence="8 9" id="KW-0539">Nucleus</keyword>
<dbReference type="GO" id="GO:0006606">
    <property type="term" value="P:protein import into nucleus"/>
    <property type="evidence" value="ECO:0007669"/>
    <property type="project" value="TreeGrafter"/>
</dbReference>
<evidence type="ECO:0000256" key="3">
    <source>
        <dbReference type="ARBA" id="ARBA00022448"/>
    </source>
</evidence>
<sequence length="624" mass="70760">MDTHDVTADQPQGKEVMQCKTEEGRRILQLAAKKGVVRSADQRKKHAKLLLNPAYLKLVNESYDVFTRLHEATKVAPSEPSEHAKYLKSLDQASREYRAVLRSAIVTIRPSSSERDRELLLCLRGREMLWGLIELVAFCDQEEEIGCHLSKWARMMLSSAASDLYGQVITSDASSRSSERNDLYWNGVILQVLSCNFASAATMLQSHTEAAADKAVGKMLIIMERLDRLFAEGYNSEQFVKIQETLRTLLNTQYFVENRSVEFIARLLSGETQAFADVCSGLVDYWCEVIPLFTITQVPNATLTELNTCADTCFGFNKDEKNHQFDVTLSMALDGRIPEALAAAASCFGDWWFSAHLGDLIFRIKPTILFEDDANLRDVFLLEYSYVLFGDDELWRSGVEYLTAVCSGFDLLEEFIVQDPIKTTEKGARLLEICEKWNLQEGRRSVTRKLTEICLSEDELANALVWASKNGDSSLISEVVGKIIKKAPEELIGIVFDIKYRQESALSLPELAFLKEYYAYLVLAQERKTNEVLARLTTIFKDKLAPTFMYAQLLEGLINVVEERDAKLSDFVQPILESVQHIKIEIKRSHHTLERCNEVEEKLKVLTCLLTGHLLCKNLVNKKP</sequence>
<keyword evidence="9" id="KW-0472">Membrane</keyword>
<dbReference type="GO" id="GO:0045893">
    <property type="term" value="P:positive regulation of DNA-templated transcription"/>
    <property type="evidence" value="ECO:0007669"/>
    <property type="project" value="TreeGrafter"/>
</dbReference>
<dbReference type="InterPro" id="IPR011502">
    <property type="entry name" value="Nucleoporin_Nup85"/>
</dbReference>
<evidence type="ECO:0000256" key="5">
    <source>
        <dbReference type="ARBA" id="ARBA00022927"/>
    </source>
</evidence>
<evidence type="ECO:0000256" key="9">
    <source>
        <dbReference type="RuleBase" id="RU365073"/>
    </source>
</evidence>
<evidence type="ECO:0000256" key="8">
    <source>
        <dbReference type="ARBA" id="ARBA00023242"/>
    </source>
</evidence>
<keyword evidence="5 9" id="KW-0653">Protein transport</keyword>
<keyword evidence="7 9" id="KW-0906">Nuclear pore complex</keyword>
<dbReference type="GO" id="GO:0031080">
    <property type="term" value="C:nuclear pore outer ring"/>
    <property type="evidence" value="ECO:0007669"/>
    <property type="project" value="TreeGrafter"/>
</dbReference>
<organism evidence="10 11">
    <name type="scientific">Steinernema glaseri</name>
    <dbReference type="NCBI Taxonomy" id="37863"/>
    <lineage>
        <taxon>Eukaryota</taxon>
        <taxon>Metazoa</taxon>
        <taxon>Ecdysozoa</taxon>
        <taxon>Nematoda</taxon>
        <taxon>Chromadorea</taxon>
        <taxon>Rhabditida</taxon>
        <taxon>Tylenchina</taxon>
        <taxon>Panagrolaimomorpha</taxon>
        <taxon>Strongyloidoidea</taxon>
        <taxon>Steinernematidae</taxon>
        <taxon>Steinernema</taxon>
    </lineage>
</organism>
<comment type="similarity">
    <text evidence="2 9">Belongs to the nucleoporin Nup85 family.</text>
</comment>
<dbReference type="AlphaFoldDB" id="A0A1I7Z2X9"/>
<evidence type="ECO:0000313" key="11">
    <source>
        <dbReference type="WBParaSite" id="L893_g22284.t1"/>
    </source>
</evidence>